<proteinExistence type="predicted"/>
<protein>
    <recommendedName>
        <fullName evidence="3">Lipase (Class 3)</fullName>
    </recommendedName>
</protein>
<sequence length="303" mass="34899">MKFIFILLLLSLLSGCITFPQKKDHLIYRDKPHEPKQLPVIDIPTGRIDKNLTHVEHFALLSANVYETYETSNSCVDDGKRFNLQQWSMIMPNDLPNFPVTPEWNIKVGVVGYEVWVNDNDKIISIVFRGTDFNEYEDWAANLRWITRPIPLLWDQYEQVEDLISPLLDYIQNRWGNEYKVITTGHSLGGGLAQQAAYADKRVDQVIAFDPSIVTGFYSIPAPIRNESKQGLTIYRVYEHGEILAYLRLLMKGVFPVAVDNPDIIEVRYDLEQSNNPISQHNMKVMACKLYDISINSSNYQVP</sequence>
<dbReference type="EMBL" id="JAWCUA010000007">
    <property type="protein sequence ID" value="MDU0112726.1"/>
    <property type="molecule type" value="Genomic_DNA"/>
</dbReference>
<name>A0ABU3QZ64_9GAMM</name>
<dbReference type="Pfam" id="PF26363">
    <property type="entry name" value="Phospholipase-like"/>
    <property type="match status" value="1"/>
</dbReference>
<dbReference type="SUPFAM" id="SSF53474">
    <property type="entry name" value="alpha/beta-Hydrolases"/>
    <property type="match status" value="1"/>
</dbReference>
<accession>A0ABU3QZ64</accession>
<comment type="caution">
    <text evidence="1">The sequence shown here is derived from an EMBL/GenBank/DDBJ whole genome shotgun (WGS) entry which is preliminary data.</text>
</comment>
<dbReference type="Gene3D" id="3.40.50.1820">
    <property type="entry name" value="alpha/beta hydrolase"/>
    <property type="match status" value="1"/>
</dbReference>
<evidence type="ECO:0008006" key="3">
    <source>
        <dbReference type="Google" id="ProtNLM"/>
    </source>
</evidence>
<dbReference type="PROSITE" id="PS51257">
    <property type="entry name" value="PROKAR_LIPOPROTEIN"/>
    <property type="match status" value="1"/>
</dbReference>
<dbReference type="Proteomes" id="UP001257914">
    <property type="component" value="Unassembled WGS sequence"/>
</dbReference>
<dbReference type="InterPro" id="IPR029058">
    <property type="entry name" value="AB_hydrolase_fold"/>
</dbReference>
<dbReference type="RefSeq" id="WP_315946433.1">
    <property type="nucleotide sequence ID" value="NZ_JAWCUA010000007.1"/>
</dbReference>
<keyword evidence="2" id="KW-1185">Reference proteome</keyword>
<reference evidence="1 2" key="1">
    <citation type="submission" date="2023-10" db="EMBL/GenBank/DDBJ databases">
        <title>Psychrosphaera aquimaarina strain SW33 isolated from seawater.</title>
        <authorList>
            <person name="Bayburt H."/>
            <person name="Kim J.M."/>
            <person name="Choi B.J."/>
            <person name="Jeon C.O."/>
        </authorList>
    </citation>
    <scope>NUCLEOTIDE SEQUENCE [LARGE SCALE GENOMIC DNA]</scope>
    <source>
        <strain evidence="1 2">KCTC 52743</strain>
    </source>
</reference>
<organism evidence="1 2">
    <name type="scientific">Psychrosphaera aquimarina</name>
    <dbReference type="NCBI Taxonomy" id="2044854"/>
    <lineage>
        <taxon>Bacteria</taxon>
        <taxon>Pseudomonadati</taxon>
        <taxon>Pseudomonadota</taxon>
        <taxon>Gammaproteobacteria</taxon>
        <taxon>Alteromonadales</taxon>
        <taxon>Pseudoalteromonadaceae</taxon>
        <taxon>Psychrosphaera</taxon>
    </lineage>
</organism>
<evidence type="ECO:0000313" key="2">
    <source>
        <dbReference type="Proteomes" id="UP001257914"/>
    </source>
</evidence>
<evidence type="ECO:0000313" key="1">
    <source>
        <dbReference type="EMBL" id="MDU0112726.1"/>
    </source>
</evidence>
<gene>
    <name evidence="1" type="ORF">RT723_06855</name>
</gene>